<keyword evidence="7" id="KW-1185">Reference proteome</keyword>
<feature type="domain" description="EF-hand" evidence="5">
    <location>
        <begin position="101"/>
        <end position="136"/>
    </location>
</feature>
<dbReference type="InterPro" id="IPR050230">
    <property type="entry name" value="CALM/Myosin/TropC-like"/>
</dbReference>
<dbReference type="PANTHER" id="PTHR23048">
    <property type="entry name" value="MYOSIN LIGHT CHAIN 1, 3"/>
    <property type="match status" value="1"/>
</dbReference>
<dbReference type="InterPro" id="IPR002048">
    <property type="entry name" value="EF_hand_dom"/>
</dbReference>
<protein>
    <recommendedName>
        <fullName evidence="5">EF-hand domain-containing protein</fullName>
    </recommendedName>
</protein>
<dbReference type="InterPro" id="IPR011992">
    <property type="entry name" value="EF-hand-dom_pair"/>
</dbReference>
<keyword evidence="3" id="KW-0514">Muscle protein</keyword>
<dbReference type="Gene3D" id="1.10.238.10">
    <property type="entry name" value="EF-hand"/>
    <property type="match status" value="1"/>
</dbReference>
<dbReference type="SUPFAM" id="SSF47473">
    <property type="entry name" value="EF-hand"/>
    <property type="match status" value="1"/>
</dbReference>
<keyword evidence="2" id="KW-0106">Calcium</keyword>
<dbReference type="PANTHER" id="PTHR23048:SF59">
    <property type="entry name" value="EF-HAND SUPERFAMILY PROTEIN"/>
    <property type="match status" value="1"/>
</dbReference>
<organism evidence="6 7">
    <name type="scientific">Dreissena polymorpha</name>
    <name type="common">Zebra mussel</name>
    <name type="synonym">Mytilus polymorpha</name>
    <dbReference type="NCBI Taxonomy" id="45954"/>
    <lineage>
        <taxon>Eukaryota</taxon>
        <taxon>Metazoa</taxon>
        <taxon>Spiralia</taxon>
        <taxon>Lophotrochozoa</taxon>
        <taxon>Mollusca</taxon>
        <taxon>Bivalvia</taxon>
        <taxon>Autobranchia</taxon>
        <taxon>Heteroconchia</taxon>
        <taxon>Euheterodonta</taxon>
        <taxon>Imparidentia</taxon>
        <taxon>Neoheterodontei</taxon>
        <taxon>Myida</taxon>
        <taxon>Dreissenoidea</taxon>
        <taxon>Dreissenidae</taxon>
        <taxon>Dreissena</taxon>
    </lineage>
</organism>
<dbReference type="AlphaFoldDB" id="A0A9D4R4X5"/>
<reference evidence="6" key="2">
    <citation type="submission" date="2020-11" db="EMBL/GenBank/DDBJ databases">
        <authorList>
            <person name="McCartney M.A."/>
            <person name="Auch B."/>
            <person name="Kono T."/>
            <person name="Mallez S."/>
            <person name="Becker A."/>
            <person name="Gohl D.M."/>
            <person name="Silverstein K.A.T."/>
            <person name="Koren S."/>
            <person name="Bechman K.B."/>
            <person name="Herman A."/>
            <person name="Abrahante J.E."/>
            <person name="Garbe J."/>
        </authorList>
    </citation>
    <scope>NUCLEOTIDE SEQUENCE</scope>
    <source>
        <strain evidence="6">Duluth1</strain>
        <tissue evidence="6">Whole animal</tissue>
    </source>
</reference>
<evidence type="ECO:0000256" key="4">
    <source>
        <dbReference type="SAM" id="MobiDB-lite"/>
    </source>
</evidence>
<dbReference type="GO" id="GO:0016460">
    <property type="term" value="C:myosin II complex"/>
    <property type="evidence" value="ECO:0007669"/>
    <property type="project" value="TreeGrafter"/>
</dbReference>
<evidence type="ECO:0000313" key="6">
    <source>
        <dbReference type="EMBL" id="KAH3854087.1"/>
    </source>
</evidence>
<feature type="domain" description="EF-hand" evidence="5">
    <location>
        <begin position="137"/>
        <end position="167"/>
    </location>
</feature>
<accession>A0A9D4R4X5</accession>
<evidence type="ECO:0000259" key="5">
    <source>
        <dbReference type="PROSITE" id="PS50222"/>
    </source>
</evidence>
<evidence type="ECO:0000256" key="1">
    <source>
        <dbReference type="ARBA" id="ARBA00022737"/>
    </source>
</evidence>
<evidence type="ECO:0000313" key="7">
    <source>
        <dbReference type="Proteomes" id="UP000828390"/>
    </source>
</evidence>
<dbReference type="CDD" id="cd00051">
    <property type="entry name" value="EFh"/>
    <property type="match status" value="1"/>
</dbReference>
<feature type="compositionally biased region" description="Acidic residues" evidence="4">
    <location>
        <begin position="1"/>
        <end position="17"/>
    </location>
</feature>
<sequence length="167" mass="18902">MNEEESGLFDDNEEEEAIVQTTGGLTPDQKANIKSIYAMIDAGRSGVLTTKELRKGLQLLGLNPTVSDVKELAKKYNIKERKVSLETFEQIMEEELLSNQNPEFDLLEAFRIFDRDGNGTFDRKELKRFLTSMGEQLTDQEVDELFDQLDTDRSGTLSVMEASKLLA</sequence>
<feature type="region of interest" description="Disordered" evidence="4">
    <location>
        <begin position="1"/>
        <end position="25"/>
    </location>
</feature>
<dbReference type="FunFam" id="1.10.238.10:FF:000001">
    <property type="entry name" value="Calmodulin 1"/>
    <property type="match status" value="1"/>
</dbReference>
<reference evidence="6" key="1">
    <citation type="journal article" date="2019" name="bioRxiv">
        <title>The Genome of the Zebra Mussel, Dreissena polymorpha: A Resource for Invasive Species Research.</title>
        <authorList>
            <person name="McCartney M.A."/>
            <person name="Auch B."/>
            <person name="Kono T."/>
            <person name="Mallez S."/>
            <person name="Zhang Y."/>
            <person name="Obille A."/>
            <person name="Becker A."/>
            <person name="Abrahante J.E."/>
            <person name="Garbe J."/>
            <person name="Badalamenti J.P."/>
            <person name="Herman A."/>
            <person name="Mangelson H."/>
            <person name="Liachko I."/>
            <person name="Sullivan S."/>
            <person name="Sone E.D."/>
            <person name="Koren S."/>
            <person name="Silverstein K.A.T."/>
            <person name="Beckman K.B."/>
            <person name="Gohl D.M."/>
        </authorList>
    </citation>
    <scope>NUCLEOTIDE SEQUENCE</scope>
    <source>
        <strain evidence="6">Duluth1</strain>
        <tissue evidence="6">Whole animal</tissue>
    </source>
</reference>
<gene>
    <name evidence="6" type="ORF">DPMN_096626</name>
</gene>
<comment type="caution">
    <text evidence="6">The sequence shown here is derived from an EMBL/GenBank/DDBJ whole genome shotgun (WGS) entry which is preliminary data.</text>
</comment>
<proteinExistence type="predicted"/>
<dbReference type="EMBL" id="JAIWYP010000003">
    <property type="protein sequence ID" value="KAH3854087.1"/>
    <property type="molecule type" value="Genomic_DNA"/>
</dbReference>
<feature type="domain" description="EF-hand" evidence="5">
    <location>
        <begin position="28"/>
        <end position="63"/>
    </location>
</feature>
<dbReference type="SMART" id="SM00054">
    <property type="entry name" value="EFh"/>
    <property type="match status" value="3"/>
</dbReference>
<dbReference type="Pfam" id="PF13499">
    <property type="entry name" value="EF-hand_7"/>
    <property type="match status" value="1"/>
</dbReference>
<dbReference type="Proteomes" id="UP000828390">
    <property type="component" value="Unassembled WGS sequence"/>
</dbReference>
<dbReference type="GO" id="GO:0005509">
    <property type="term" value="F:calcium ion binding"/>
    <property type="evidence" value="ECO:0007669"/>
    <property type="project" value="InterPro"/>
</dbReference>
<dbReference type="PROSITE" id="PS50222">
    <property type="entry name" value="EF_HAND_2"/>
    <property type="match status" value="3"/>
</dbReference>
<name>A0A9D4R4X5_DREPO</name>
<keyword evidence="1" id="KW-0677">Repeat</keyword>
<evidence type="ECO:0000256" key="3">
    <source>
        <dbReference type="ARBA" id="ARBA00023179"/>
    </source>
</evidence>
<evidence type="ECO:0000256" key="2">
    <source>
        <dbReference type="ARBA" id="ARBA00022837"/>
    </source>
</evidence>